<dbReference type="AlphaFoldDB" id="A0A067U3Y8"/>
<dbReference type="HOGENOM" id="CLU_108315_0_0_1"/>
<sequence>MPESPYNEGKGIQISASLHGLLPIAKSGEKRRANAKAPVTTKVLYLHEKTPFINGLLEIIGHNLKRKDLCKGGVDRHGNLNGASLALFSLEYSIPRTQLKDVDLLSENDWETFLAEAGKKPSAQGKLVIREKPVTNQAEELDNEDENDKKKKKKKHVPTAEEVEQDTIIKRLTEIHMCEDRKCTFTGPCWVDAENTAHIHLTHLHLRTWAAAIVRP</sequence>
<reference evidence="3" key="1">
    <citation type="journal article" date="2014" name="Proc. Natl. Acad. Sci. U.S.A.">
        <title>Extensive sampling of basidiomycete genomes demonstrates inadequacy of the white-rot/brown-rot paradigm for wood decay fungi.</title>
        <authorList>
            <person name="Riley R."/>
            <person name="Salamov A.A."/>
            <person name="Brown D.W."/>
            <person name="Nagy L.G."/>
            <person name="Floudas D."/>
            <person name="Held B.W."/>
            <person name="Levasseur A."/>
            <person name="Lombard V."/>
            <person name="Morin E."/>
            <person name="Otillar R."/>
            <person name="Lindquist E.A."/>
            <person name="Sun H."/>
            <person name="LaButti K.M."/>
            <person name="Schmutz J."/>
            <person name="Jabbour D."/>
            <person name="Luo H."/>
            <person name="Baker S.E."/>
            <person name="Pisabarro A.G."/>
            <person name="Walton J.D."/>
            <person name="Blanchette R.A."/>
            <person name="Henrissat B."/>
            <person name="Martin F."/>
            <person name="Cullen D."/>
            <person name="Hibbett D.S."/>
            <person name="Grigoriev I.V."/>
        </authorList>
    </citation>
    <scope>NUCLEOTIDE SEQUENCE [LARGE SCALE GENOMIC DNA]</scope>
    <source>
        <strain evidence="3">CBS 339.88</strain>
    </source>
</reference>
<gene>
    <name evidence="2" type="ORF">GALMADRAFT_51755</name>
</gene>
<evidence type="ECO:0000256" key="1">
    <source>
        <dbReference type="SAM" id="MobiDB-lite"/>
    </source>
</evidence>
<accession>A0A067U3Y8</accession>
<dbReference type="Proteomes" id="UP000027222">
    <property type="component" value="Unassembled WGS sequence"/>
</dbReference>
<keyword evidence="3" id="KW-1185">Reference proteome</keyword>
<feature type="region of interest" description="Disordered" evidence="1">
    <location>
        <begin position="125"/>
        <end position="162"/>
    </location>
</feature>
<protein>
    <submittedName>
        <fullName evidence="2">Uncharacterized protein</fullName>
    </submittedName>
</protein>
<organism evidence="2 3">
    <name type="scientific">Galerina marginata (strain CBS 339.88)</name>
    <dbReference type="NCBI Taxonomy" id="685588"/>
    <lineage>
        <taxon>Eukaryota</taxon>
        <taxon>Fungi</taxon>
        <taxon>Dikarya</taxon>
        <taxon>Basidiomycota</taxon>
        <taxon>Agaricomycotina</taxon>
        <taxon>Agaricomycetes</taxon>
        <taxon>Agaricomycetidae</taxon>
        <taxon>Agaricales</taxon>
        <taxon>Agaricineae</taxon>
        <taxon>Strophariaceae</taxon>
        <taxon>Galerina</taxon>
    </lineage>
</organism>
<dbReference type="OrthoDB" id="3269111at2759"/>
<evidence type="ECO:0000313" key="3">
    <source>
        <dbReference type="Proteomes" id="UP000027222"/>
    </source>
</evidence>
<evidence type="ECO:0000313" key="2">
    <source>
        <dbReference type="EMBL" id="KDR86168.1"/>
    </source>
</evidence>
<dbReference type="EMBL" id="KL142367">
    <property type="protein sequence ID" value="KDR86168.1"/>
    <property type="molecule type" value="Genomic_DNA"/>
</dbReference>
<name>A0A067U3Y8_GALM3</name>
<proteinExistence type="predicted"/>